<feature type="domain" description="Integrase catalytic" evidence="1">
    <location>
        <begin position="1"/>
        <end position="109"/>
    </location>
</feature>
<dbReference type="EMBL" id="CP133619">
    <property type="protein sequence ID" value="WMV41432.1"/>
    <property type="molecule type" value="Genomic_DNA"/>
</dbReference>
<dbReference type="PANTHER" id="PTHR35046">
    <property type="entry name" value="ZINC KNUCKLE (CCHC-TYPE) FAMILY PROTEIN"/>
    <property type="match status" value="1"/>
</dbReference>
<dbReference type="Proteomes" id="UP001234989">
    <property type="component" value="Chromosome 8"/>
</dbReference>
<evidence type="ECO:0000313" key="2">
    <source>
        <dbReference type="EMBL" id="WMV41432.1"/>
    </source>
</evidence>
<dbReference type="AlphaFoldDB" id="A0AAF0ZJL2"/>
<dbReference type="SUPFAM" id="SSF53098">
    <property type="entry name" value="Ribonuclease H-like"/>
    <property type="match status" value="1"/>
</dbReference>
<evidence type="ECO:0000259" key="1">
    <source>
        <dbReference type="PROSITE" id="PS50994"/>
    </source>
</evidence>
<protein>
    <recommendedName>
        <fullName evidence="1">Integrase catalytic domain-containing protein</fullName>
    </recommendedName>
</protein>
<dbReference type="InterPro" id="IPR012337">
    <property type="entry name" value="RNaseH-like_sf"/>
</dbReference>
<name>A0AAF0ZJL2_SOLVR</name>
<reference evidence="2" key="1">
    <citation type="submission" date="2023-08" db="EMBL/GenBank/DDBJ databases">
        <title>A de novo genome assembly of Solanum verrucosum Schlechtendal, a Mexican diploid species geographically isolated from the other diploid A-genome species in potato relatives.</title>
        <authorList>
            <person name="Hosaka K."/>
        </authorList>
    </citation>
    <scope>NUCLEOTIDE SEQUENCE</scope>
    <source>
        <tissue evidence="2">Young leaves</tissue>
    </source>
</reference>
<accession>A0AAF0ZJL2</accession>
<dbReference type="GO" id="GO:0015074">
    <property type="term" value="P:DNA integration"/>
    <property type="evidence" value="ECO:0007669"/>
    <property type="project" value="InterPro"/>
</dbReference>
<dbReference type="InterPro" id="IPR036397">
    <property type="entry name" value="RNaseH_sf"/>
</dbReference>
<dbReference type="GO" id="GO:0003676">
    <property type="term" value="F:nucleic acid binding"/>
    <property type="evidence" value="ECO:0007669"/>
    <property type="project" value="InterPro"/>
</dbReference>
<keyword evidence="3" id="KW-1185">Reference proteome</keyword>
<dbReference type="Gene3D" id="3.30.420.10">
    <property type="entry name" value="Ribonuclease H-like superfamily/Ribonuclease H"/>
    <property type="match status" value="1"/>
</dbReference>
<evidence type="ECO:0000313" key="3">
    <source>
        <dbReference type="Proteomes" id="UP001234989"/>
    </source>
</evidence>
<organism evidence="2 3">
    <name type="scientific">Solanum verrucosum</name>
    <dbReference type="NCBI Taxonomy" id="315347"/>
    <lineage>
        <taxon>Eukaryota</taxon>
        <taxon>Viridiplantae</taxon>
        <taxon>Streptophyta</taxon>
        <taxon>Embryophyta</taxon>
        <taxon>Tracheophyta</taxon>
        <taxon>Spermatophyta</taxon>
        <taxon>Magnoliopsida</taxon>
        <taxon>eudicotyledons</taxon>
        <taxon>Gunneridae</taxon>
        <taxon>Pentapetalae</taxon>
        <taxon>asterids</taxon>
        <taxon>lamiids</taxon>
        <taxon>Solanales</taxon>
        <taxon>Solanaceae</taxon>
        <taxon>Solanoideae</taxon>
        <taxon>Solaneae</taxon>
        <taxon>Solanum</taxon>
    </lineage>
</organism>
<dbReference type="PROSITE" id="PS50994">
    <property type="entry name" value="INTEGRASE"/>
    <property type="match status" value="1"/>
</dbReference>
<proteinExistence type="predicted"/>
<gene>
    <name evidence="2" type="ORF">MTR67_034817</name>
</gene>
<sequence length="109" mass="12692">MYFIMGSPRTRRQHDFIWLIVDKVTKSACFMVVKNTNSAEDYVKLYINEIVKLHGVPLSIISNRGPHFTFHFWKLFQRGLVTKVNLNTTSHPQPDGLAKRTIQTLEDML</sequence>
<dbReference type="InterPro" id="IPR001584">
    <property type="entry name" value="Integrase_cat-core"/>
</dbReference>
<dbReference type="PANTHER" id="PTHR35046:SF9">
    <property type="entry name" value="RNA-DIRECTED DNA POLYMERASE"/>
    <property type="match status" value="1"/>
</dbReference>